<dbReference type="InterPro" id="IPR006287">
    <property type="entry name" value="DJ-1"/>
</dbReference>
<dbReference type="InterPro" id="IPR029062">
    <property type="entry name" value="Class_I_gatase-like"/>
</dbReference>
<comment type="caution">
    <text evidence="2">The sequence shown here is derived from an EMBL/GenBank/DDBJ whole genome shotgun (WGS) entry which is preliminary data.</text>
</comment>
<dbReference type="EMBL" id="SGXF01000003">
    <property type="protein sequence ID" value="RZT00665.1"/>
    <property type="molecule type" value="Genomic_DNA"/>
</dbReference>
<dbReference type="RefSeq" id="WP_130435265.1">
    <property type="nucleotide sequence ID" value="NZ_SGXF01000003.1"/>
</dbReference>
<dbReference type="Pfam" id="PF01965">
    <property type="entry name" value="DJ-1_PfpI"/>
    <property type="match status" value="1"/>
</dbReference>
<dbReference type="OrthoDB" id="9800516at2"/>
<evidence type="ECO:0000313" key="3">
    <source>
        <dbReference type="Proteomes" id="UP000292927"/>
    </source>
</evidence>
<dbReference type="SUPFAM" id="SSF52317">
    <property type="entry name" value="Class I glutamine amidotransferase-like"/>
    <property type="match status" value="1"/>
</dbReference>
<proteinExistence type="predicted"/>
<dbReference type="Proteomes" id="UP000292927">
    <property type="component" value="Unassembled WGS sequence"/>
</dbReference>
<dbReference type="InterPro" id="IPR002818">
    <property type="entry name" value="DJ-1/PfpI"/>
</dbReference>
<organism evidence="2 3">
    <name type="scientific">Cuneatibacter caecimuris</name>
    <dbReference type="NCBI Taxonomy" id="1796618"/>
    <lineage>
        <taxon>Bacteria</taxon>
        <taxon>Bacillati</taxon>
        <taxon>Bacillota</taxon>
        <taxon>Clostridia</taxon>
        <taxon>Lachnospirales</taxon>
        <taxon>Lachnospiraceae</taxon>
        <taxon>Cuneatibacter</taxon>
    </lineage>
</organism>
<dbReference type="PANTHER" id="PTHR48094:SF12">
    <property type="entry name" value="PARKINSON DISEASE PROTEIN 7 HOMOLOG"/>
    <property type="match status" value="1"/>
</dbReference>
<evidence type="ECO:0000259" key="1">
    <source>
        <dbReference type="Pfam" id="PF01965"/>
    </source>
</evidence>
<accession>A0A4Q7PJ67</accession>
<dbReference type="PANTHER" id="PTHR48094">
    <property type="entry name" value="PROTEIN/NUCLEIC ACID DEGLYCASE DJ-1-RELATED"/>
    <property type="match status" value="1"/>
</dbReference>
<keyword evidence="3" id="KW-1185">Reference proteome</keyword>
<reference evidence="2 3" key="1">
    <citation type="submission" date="2019-02" db="EMBL/GenBank/DDBJ databases">
        <title>Genomic Encyclopedia of Type Strains, Phase IV (KMG-IV): sequencing the most valuable type-strain genomes for metagenomic binning, comparative biology and taxonomic classification.</title>
        <authorList>
            <person name="Goeker M."/>
        </authorList>
    </citation>
    <scope>NUCLEOTIDE SEQUENCE [LARGE SCALE GENOMIC DNA]</scope>
    <source>
        <strain evidence="2 3">DSM 29486</strain>
    </source>
</reference>
<dbReference type="InterPro" id="IPR050325">
    <property type="entry name" value="Prot/Nucl_acid_deglycase"/>
</dbReference>
<dbReference type="CDD" id="cd03135">
    <property type="entry name" value="GATase1_DJ-1"/>
    <property type="match status" value="1"/>
</dbReference>
<gene>
    <name evidence="2" type="ORF">EV209_1989</name>
</gene>
<dbReference type="AlphaFoldDB" id="A0A4Q7PJ67"/>
<dbReference type="Gene3D" id="3.40.50.880">
    <property type="match status" value="1"/>
</dbReference>
<evidence type="ECO:0000313" key="2">
    <source>
        <dbReference type="EMBL" id="RZT00665.1"/>
    </source>
</evidence>
<sequence length="183" mass="19351">MKRVYAFLADGFEEVECLTVVDLLRRGGVDVTTVSIMGRTEVKGAHGITVLADQVFEKTSCKDADLLFLPGGGEGTENLSAHQGLCGALKLAAEEGRRLAAICAAPSVLGRLGILEGKRATCYPGWEGNLKGAVYTEDGVVTDGLITTSRGLGYAIDLGLELLVILAGIRTSMEVRGAIQFEY</sequence>
<dbReference type="NCBIfam" id="TIGR01383">
    <property type="entry name" value="not_thiJ"/>
    <property type="match status" value="1"/>
</dbReference>
<name>A0A4Q7PJ67_9FIRM</name>
<feature type="domain" description="DJ-1/PfpI" evidence="1">
    <location>
        <begin position="2"/>
        <end position="163"/>
    </location>
</feature>
<protein>
    <submittedName>
        <fullName evidence="2">4-methyl-5(B-hydroxyethyl)-thiazole monophosphate biosynthesis</fullName>
    </submittedName>
</protein>
<dbReference type="GO" id="GO:0005737">
    <property type="term" value="C:cytoplasm"/>
    <property type="evidence" value="ECO:0007669"/>
    <property type="project" value="TreeGrafter"/>
</dbReference>